<keyword evidence="4" id="KW-0804">Transcription</keyword>
<keyword evidence="2" id="KW-0805">Transcription regulation</keyword>
<comment type="subcellular location">
    <subcellularLocation>
        <location evidence="1">Nucleus</location>
    </subcellularLocation>
</comment>
<dbReference type="SUPFAM" id="SSF54171">
    <property type="entry name" value="DNA-binding domain"/>
    <property type="match status" value="2"/>
</dbReference>
<keyword evidence="5" id="KW-0539">Nucleus</keyword>
<dbReference type="GO" id="GO:0003700">
    <property type="term" value="F:DNA-binding transcription factor activity"/>
    <property type="evidence" value="ECO:0007669"/>
    <property type="project" value="InterPro"/>
</dbReference>
<proteinExistence type="predicted"/>
<dbReference type="GO" id="GO:0003677">
    <property type="term" value="F:DNA binding"/>
    <property type="evidence" value="ECO:0007669"/>
    <property type="project" value="UniProtKB-KW"/>
</dbReference>
<name>A0A1R3GYH2_COCAP</name>
<reference evidence="7 8" key="1">
    <citation type="submission" date="2013-09" db="EMBL/GenBank/DDBJ databases">
        <title>Corchorus capsularis genome sequencing.</title>
        <authorList>
            <person name="Alam M."/>
            <person name="Haque M.S."/>
            <person name="Islam M.S."/>
            <person name="Emdad E.M."/>
            <person name="Islam M.M."/>
            <person name="Ahmed B."/>
            <person name="Halim A."/>
            <person name="Hossen Q.M.M."/>
            <person name="Hossain M.Z."/>
            <person name="Ahmed R."/>
            <person name="Khan M.M."/>
            <person name="Islam R."/>
            <person name="Rashid M.M."/>
            <person name="Khan S.A."/>
            <person name="Rahman M.S."/>
            <person name="Alam M."/>
        </authorList>
    </citation>
    <scope>NUCLEOTIDE SEQUENCE [LARGE SCALE GENOMIC DNA]</scope>
    <source>
        <strain evidence="8">cv. CVL-1</strain>
        <tissue evidence="7">Whole seedling</tissue>
    </source>
</reference>
<dbReference type="Pfam" id="PF00847">
    <property type="entry name" value="AP2"/>
    <property type="match status" value="1"/>
</dbReference>
<dbReference type="AlphaFoldDB" id="A0A1R3GYH2"/>
<dbReference type="Gramene" id="OMO63164">
    <property type="protein sequence ID" value="OMO63164"/>
    <property type="gene ID" value="CCACVL1_22438"/>
</dbReference>
<evidence type="ECO:0000256" key="5">
    <source>
        <dbReference type="ARBA" id="ARBA00023242"/>
    </source>
</evidence>
<sequence>MLRRYPDRFDAFLWDNSDLFKKPKTVYIGGYADEISAAKSYDMAALKLWGIYALLNFPRSYYKKEMDEMIFYTKDDYLHNLRRRSTKFSKGLSVYRGVSRNSDFKTWQAKISRGTTHKGLYLGTFDTEEEAARAYDIAAIRLRGEKYAVTNFDINEYDVATILQNPLMVPIRRKGAASKKVVLQSDGFPKKKKSSITAEIPRLNVEGDEKLGSIYRQFEKLPPSSKQNLSQSNEDYPILNSSSIPPVAFQNPTVFQGFNGIGSFKINGNPDGQSTISETDQNFAALDNQQFTNQNPVEQEIQSELNLMGEEEDYASIFLNLSLNDDEYGVSLEQLFDDQNPINFQTNPTSDRNPVVNGSYKNKSQASAGDGIFDNLPSLIEINDDDVSIGAAMVKNPVTTPNIGENFFEDIDQLLSSCFNN</sequence>
<evidence type="ECO:0000313" key="7">
    <source>
        <dbReference type="EMBL" id="OMO63164.1"/>
    </source>
</evidence>
<dbReference type="InterPro" id="IPR001471">
    <property type="entry name" value="AP2/ERF_dom"/>
</dbReference>
<dbReference type="PANTHER" id="PTHR32467:SF241">
    <property type="entry name" value="OS01G0899800 PROTEIN"/>
    <property type="match status" value="1"/>
</dbReference>
<dbReference type="SMART" id="SM00380">
    <property type="entry name" value="AP2"/>
    <property type="match status" value="2"/>
</dbReference>
<dbReference type="InterPro" id="IPR016177">
    <property type="entry name" value="DNA-bd_dom_sf"/>
</dbReference>
<feature type="domain" description="AP2/ERF" evidence="6">
    <location>
        <begin position="1"/>
        <end position="58"/>
    </location>
</feature>
<evidence type="ECO:0000259" key="6">
    <source>
        <dbReference type="PROSITE" id="PS51032"/>
    </source>
</evidence>
<gene>
    <name evidence="7" type="ORF">CCACVL1_22438</name>
</gene>
<comment type="caution">
    <text evidence="7">The sequence shown here is derived from an EMBL/GenBank/DDBJ whole genome shotgun (WGS) entry which is preliminary data.</text>
</comment>
<dbReference type="EMBL" id="AWWV01012996">
    <property type="protein sequence ID" value="OMO63164.1"/>
    <property type="molecule type" value="Genomic_DNA"/>
</dbReference>
<evidence type="ECO:0000313" key="8">
    <source>
        <dbReference type="Proteomes" id="UP000188268"/>
    </source>
</evidence>
<dbReference type="Proteomes" id="UP000188268">
    <property type="component" value="Unassembled WGS sequence"/>
</dbReference>
<dbReference type="STRING" id="210143.A0A1R3GYH2"/>
<evidence type="ECO:0000256" key="1">
    <source>
        <dbReference type="ARBA" id="ARBA00004123"/>
    </source>
</evidence>
<organism evidence="7 8">
    <name type="scientific">Corchorus capsularis</name>
    <name type="common">Jute</name>
    <dbReference type="NCBI Taxonomy" id="210143"/>
    <lineage>
        <taxon>Eukaryota</taxon>
        <taxon>Viridiplantae</taxon>
        <taxon>Streptophyta</taxon>
        <taxon>Embryophyta</taxon>
        <taxon>Tracheophyta</taxon>
        <taxon>Spermatophyta</taxon>
        <taxon>Magnoliopsida</taxon>
        <taxon>eudicotyledons</taxon>
        <taxon>Gunneridae</taxon>
        <taxon>Pentapetalae</taxon>
        <taxon>rosids</taxon>
        <taxon>malvids</taxon>
        <taxon>Malvales</taxon>
        <taxon>Malvaceae</taxon>
        <taxon>Grewioideae</taxon>
        <taxon>Apeibeae</taxon>
        <taxon>Corchorus</taxon>
    </lineage>
</organism>
<dbReference type="OrthoDB" id="1750406at2759"/>
<dbReference type="CDD" id="cd00018">
    <property type="entry name" value="AP2"/>
    <property type="match status" value="1"/>
</dbReference>
<dbReference type="InterPro" id="IPR036955">
    <property type="entry name" value="AP2/ERF_dom_sf"/>
</dbReference>
<evidence type="ECO:0000256" key="3">
    <source>
        <dbReference type="ARBA" id="ARBA00023125"/>
    </source>
</evidence>
<evidence type="ECO:0000256" key="4">
    <source>
        <dbReference type="ARBA" id="ARBA00023163"/>
    </source>
</evidence>
<evidence type="ECO:0000256" key="2">
    <source>
        <dbReference type="ARBA" id="ARBA00023015"/>
    </source>
</evidence>
<protein>
    <recommendedName>
        <fullName evidence="6">AP2/ERF domain-containing protein</fullName>
    </recommendedName>
</protein>
<accession>A0A1R3GYH2</accession>
<dbReference type="GO" id="GO:0005634">
    <property type="term" value="C:nucleus"/>
    <property type="evidence" value="ECO:0007669"/>
    <property type="project" value="UniProtKB-SubCell"/>
</dbReference>
<dbReference type="PROSITE" id="PS51032">
    <property type="entry name" value="AP2_ERF"/>
    <property type="match status" value="2"/>
</dbReference>
<feature type="domain" description="AP2/ERF" evidence="6">
    <location>
        <begin position="94"/>
        <end position="153"/>
    </location>
</feature>
<dbReference type="Gene3D" id="3.30.730.10">
    <property type="entry name" value="AP2/ERF domain"/>
    <property type="match status" value="2"/>
</dbReference>
<dbReference type="PANTHER" id="PTHR32467">
    <property type="entry name" value="AP2-LIKE ETHYLENE-RESPONSIVE TRANSCRIPTION FACTOR"/>
    <property type="match status" value="1"/>
</dbReference>
<keyword evidence="8" id="KW-1185">Reference proteome</keyword>
<keyword evidence="3" id="KW-0238">DNA-binding</keyword>